<keyword evidence="2" id="KW-1185">Reference proteome</keyword>
<name>A0A9D4RR82_DREPO</name>
<dbReference type="EMBL" id="JAIWYP010000002">
    <property type="protein sequence ID" value="KAH3875715.1"/>
    <property type="molecule type" value="Genomic_DNA"/>
</dbReference>
<comment type="caution">
    <text evidence="1">The sequence shown here is derived from an EMBL/GenBank/DDBJ whole genome shotgun (WGS) entry which is preliminary data.</text>
</comment>
<dbReference type="Proteomes" id="UP000828390">
    <property type="component" value="Unassembled WGS sequence"/>
</dbReference>
<dbReference type="AlphaFoldDB" id="A0A9D4RR82"/>
<organism evidence="1 2">
    <name type="scientific">Dreissena polymorpha</name>
    <name type="common">Zebra mussel</name>
    <name type="synonym">Mytilus polymorpha</name>
    <dbReference type="NCBI Taxonomy" id="45954"/>
    <lineage>
        <taxon>Eukaryota</taxon>
        <taxon>Metazoa</taxon>
        <taxon>Spiralia</taxon>
        <taxon>Lophotrochozoa</taxon>
        <taxon>Mollusca</taxon>
        <taxon>Bivalvia</taxon>
        <taxon>Autobranchia</taxon>
        <taxon>Heteroconchia</taxon>
        <taxon>Euheterodonta</taxon>
        <taxon>Imparidentia</taxon>
        <taxon>Neoheterodontei</taxon>
        <taxon>Myida</taxon>
        <taxon>Dreissenoidea</taxon>
        <taxon>Dreissenidae</taxon>
        <taxon>Dreissena</taxon>
    </lineage>
</organism>
<proteinExistence type="predicted"/>
<sequence>MFRDFILAQYTVYYQVEPICGLESQYIAETTDDESLSLLKTEMEEAVRSLKARKSPLVDDVPSDLI</sequence>
<reference evidence="1" key="2">
    <citation type="submission" date="2020-11" db="EMBL/GenBank/DDBJ databases">
        <authorList>
            <person name="McCartney M.A."/>
            <person name="Auch B."/>
            <person name="Kono T."/>
            <person name="Mallez S."/>
            <person name="Becker A."/>
            <person name="Gohl D.M."/>
            <person name="Silverstein K.A.T."/>
            <person name="Koren S."/>
            <person name="Bechman K.B."/>
            <person name="Herman A."/>
            <person name="Abrahante J.E."/>
            <person name="Garbe J."/>
        </authorList>
    </citation>
    <scope>NUCLEOTIDE SEQUENCE</scope>
    <source>
        <strain evidence="1">Duluth1</strain>
        <tissue evidence="1">Whole animal</tissue>
    </source>
</reference>
<protein>
    <submittedName>
        <fullName evidence="1">Uncharacterized protein</fullName>
    </submittedName>
</protein>
<accession>A0A9D4RR82</accession>
<evidence type="ECO:0000313" key="1">
    <source>
        <dbReference type="EMBL" id="KAH3875715.1"/>
    </source>
</evidence>
<gene>
    <name evidence="1" type="ORF">DPMN_038991</name>
</gene>
<reference evidence="1" key="1">
    <citation type="journal article" date="2019" name="bioRxiv">
        <title>The Genome of the Zebra Mussel, Dreissena polymorpha: A Resource for Invasive Species Research.</title>
        <authorList>
            <person name="McCartney M.A."/>
            <person name="Auch B."/>
            <person name="Kono T."/>
            <person name="Mallez S."/>
            <person name="Zhang Y."/>
            <person name="Obille A."/>
            <person name="Becker A."/>
            <person name="Abrahante J.E."/>
            <person name="Garbe J."/>
            <person name="Badalamenti J.P."/>
            <person name="Herman A."/>
            <person name="Mangelson H."/>
            <person name="Liachko I."/>
            <person name="Sullivan S."/>
            <person name="Sone E.D."/>
            <person name="Koren S."/>
            <person name="Silverstein K.A.T."/>
            <person name="Beckman K.B."/>
            <person name="Gohl D.M."/>
        </authorList>
    </citation>
    <scope>NUCLEOTIDE SEQUENCE</scope>
    <source>
        <strain evidence="1">Duluth1</strain>
        <tissue evidence="1">Whole animal</tissue>
    </source>
</reference>
<evidence type="ECO:0000313" key="2">
    <source>
        <dbReference type="Proteomes" id="UP000828390"/>
    </source>
</evidence>